<comment type="caution">
    <text evidence="3">The sequence shown here is derived from an EMBL/GenBank/DDBJ whole genome shotgun (WGS) entry which is preliminary data.</text>
</comment>
<accession>A0AAV2Q858</accession>
<organism evidence="3 4">
    <name type="scientific">Meganyctiphanes norvegica</name>
    <name type="common">Northern krill</name>
    <name type="synonym">Thysanopoda norvegica</name>
    <dbReference type="NCBI Taxonomy" id="48144"/>
    <lineage>
        <taxon>Eukaryota</taxon>
        <taxon>Metazoa</taxon>
        <taxon>Ecdysozoa</taxon>
        <taxon>Arthropoda</taxon>
        <taxon>Crustacea</taxon>
        <taxon>Multicrustacea</taxon>
        <taxon>Malacostraca</taxon>
        <taxon>Eumalacostraca</taxon>
        <taxon>Eucarida</taxon>
        <taxon>Euphausiacea</taxon>
        <taxon>Euphausiidae</taxon>
        <taxon>Meganyctiphanes</taxon>
    </lineage>
</organism>
<name>A0AAV2Q858_MEGNR</name>
<proteinExistence type="predicted"/>
<gene>
    <name evidence="3" type="ORF">MNOR_LOCUS8591</name>
</gene>
<keyword evidence="1" id="KW-0472">Membrane</keyword>
<evidence type="ECO:0000313" key="4">
    <source>
        <dbReference type="Proteomes" id="UP001497623"/>
    </source>
</evidence>
<protein>
    <recommendedName>
        <fullName evidence="2">WAP domain-containing protein</fullName>
    </recommendedName>
</protein>
<dbReference type="InterPro" id="IPR036645">
    <property type="entry name" value="Elafin-like_sf"/>
</dbReference>
<dbReference type="GO" id="GO:0030414">
    <property type="term" value="F:peptidase inhibitor activity"/>
    <property type="evidence" value="ECO:0007669"/>
    <property type="project" value="InterPro"/>
</dbReference>
<keyword evidence="4" id="KW-1185">Reference proteome</keyword>
<dbReference type="Pfam" id="PF00095">
    <property type="entry name" value="WAP"/>
    <property type="match status" value="1"/>
</dbReference>
<sequence length="213" mass="22620">FAYSSPTVLQETTSPVSFSGIMGQMFIPLVMLLVLGYKLPVSTLSQELIPAPNFCGFAIEKRSPKACVGPFCQRCNGNCKSRCGPDETLGLGYCGRGCQCCQPRIINSCLGKCTTRSGSGYCKATCGREEERLGSCKGRSCSCCRRKPINKPGGCPLLPVAPPQSSPFETITLPSGCQGDVECPGAQKCCAQGVCCSRSCMEPCDPIQPWCLG</sequence>
<reference evidence="3 4" key="1">
    <citation type="submission" date="2024-05" db="EMBL/GenBank/DDBJ databases">
        <authorList>
            <person name="Wallberg A."/>
        </authorList>
    </citation>
    <scope>NUCLEOTIDE SEQUENCE [LARGE SCALE GENOMIC DNA]</scope>
</reference>
<keyword evidence="1" id="KW-0812">Transmembrane</keyword>
<dbReference type="Proteomes" id="UP001497623">
    <property type="component" value="Unassembled WGS sequence"/>
</dbReference>
<dbReference type="Gene3D" id="4.10.75.10">
    <property type="entry name" value="Elafin-like"/>
    <property type="match status" value="1"/>
</dbReference>
<dbReference type="PROSITE" id="PS51390">
    <property type="entry name" value="WAP"/>
    <property type="match status" value="1"/>
</dbReference>
<feature type="transmembrane region" description="Helical" evidence="1">
    <location>
        <begin position="16"/>
        <end position="37"/>
    </location>
</feature>
<evidence type="ECO:0000256" key="1">
    <source>
        <dbReference type="SAM" id="Phobius"/>
    </source>
</evidence>
<evidence type="ECO:0000313" key="3">
    <source>
        <dbReference type="EMBL" id="CAL4071578.1"/>
    </source>
</evidence>
<dbReference type="AlphaFoldDB" id="A0AAV2Q858"/>
<dbReference type="GO" id="GO:0005576">
    <property type="term" value="C:extracellular region"/>
    <property type="evidence" value="ECO:0007669"/>
    <property type="project" value="InterPro"/>
</dbReference>
<evidence type="ECO:0000259" key="2">
    <source>
        <dbReference type="PROSITE" id="PS51390"/>
    </source>
</evidence>
<keyword evidence="1" id="KW-1133">Transmembrane helix</keyword>
<dbReference type="InterPro" id="IPR008197">
    <property type="entry name" value="WAP_dom"/>
</dbReference>
<feature type="non-terminal residue" evidence="3">
    <location>
        <position position="1"/>
    </location>
</feature>
<feature type="domain" description="WAP" evidence="2">
    <location>
        <begin position="148"/>
        <end position="204"/>
    </location>
</feature>
<dbReference type="EMBL" id="CAXKWB010004012">
    <property type="protein sequence ID" value="CAL4071578.1"/>
    <property type="molecule type" value="Genomic_DNA"/>
</dbReference>
<dbReference type="PRINTS" id="PR00003">
    <property type="entry name" value="4DISULPHCORE"/>
</dbReference>